<organism evidence="2 3">
    <name type="scientific">Tuber borchii</name>
    <name type="common">White truffle</name>
    <dbReference type="NCBI Taxonomy" id="42251"/>
    <lineage>
        <taxon>Eukaryota</taxon>
        <taxon>Fungi</taxon>
        <taxon>Dikarya</taxon>
        <taxon>Ascomycota</taxon>
        <taxon>Pezizomycotina</taxon>
        <taxon>Pezizomycetes</taxon>
        <taxon>Pezizales</taxon>
        <taxon>Tuberaceae</taxon>
        <taxon>Tuber</taxon>
    </lineage>
</organism>
<feature type="compositionally biased region" description="Low complexity" evidence="1">
    <location>
        <begin position="425"/>
        <end position="445"/>
    </location>
</feature>
<feature type="compositionally biased region" description="Low complexity" evidence="1">
    <location>
        <begin position="55"/>
        <end position="68"/>
    </location>
</feature>
<feature type="region of interest" description="Disordered" evidence="1">
    <location>
        <begin position="409"/>
        <end position="477"/>
    </location>
</feature>
<sequence length="548" mass="58004">MNPSSYRQNCLCTFSTISSSSSSSSVSAPAPACACSEGEPGYNYEFESTASTTPATTSASVATPASPSLLPKSDGSTSSLGINTPSSHKESITVANAGNLPPTPVEKKFRSLRRRKSRDLHQARRAYLSMSMTATKLGDTPQQQHLHHTTNTTSASSTHSPTPPSTATSCSTAATTPNDSALSFDEIFAYSSPQPLSSTPRYTPSDISPRPLSSRSDYSIKTPFSLSAENLSSPYSNDPVTLARPHSMSSLSTPSTISEQQALHYSIRRSSAPTDTAMFFEQPATRGLSIDYTPWIPNTLTQNSFELPMPSSTAVKTEPSESWWGETPKVDIRRPNMLESQPSEEASASTIRRYNNGSSRHSPYGSLFYIHQPPSPAFDDEDSGIYPHSMASPIPSPPESPDFYFPSTMPTPEIGYPSTPSIGRSGSPPVTAAAAAAVALAASKPSKLKSSRPSSSSRRKASTGSMRSQAKLGASPALSIPGETELAFVNYTPLDKARILNGVAPSGSSKTKARREREAAEKRKKLAAMAAAAVEAAGGDASVLANVV</sequence>
<feature type="region of interest" description="Disordered" evidence="1">
    <location>
        <begin position="55"/>
        <end position="120"/>
    </location>
</feature>
<evidence type="ECO:0000313" key="3">
    <source>
        <dbReference type="Proteomes" id="UP000244722"/>
    </source>
</evidence>
<evidence type="ECO:0000256" key="1">
    <source>
        <dbReference type="SAM" id="MobiDB-lite"/>
    </source>
</evidence>
<name>A0A2T7A6D2_TUBBO</name>
<feature type="region of interest" description="Disordered" evidence="1">
    <location>
        <begin position="192"/>
        <end position="218"/>
    </location>
</feature>
<feature type="compositionally biased region" description="Low complexity" evidence="1">
    <location>
        <begin position="140"/>
        <end position="174"/>
    </location>
</feature>
<dbReference type="STRING" id="42251.A0A2T7A6D2"/>
<dbReference type="Proteomes" id="UP000244722">
    <property type="component" value="Unassembled WGS sequence"/>
</dbReference>
<dbReference type="EMBL" id="NESQ01000016">
    <property type="protein sequence ID" value="PUU83235.1"/>
    <property type="molecule type" value="Genomic_DNA"/>
</dbReference>
<dbReference type="OrthoDB" id="2575228at2759"/>
<proteinExistence type="predicted"/>
<feature type="region of interest" description="Disordered" evidence="1">
    <location>
        <begin position="138"/>
        <end position="174"/>
    </location>
</feature>
<feature type="compositionally biased region" description="Polar residues" evidence="1">
    <location>
        <begin position="74"/>
        <end position="86"/>
    </location>
</feature>
<evidence type="ECO:0000313" key="2">
    <source>
        <dbReference type="EMBL" id="PUU83235.1"/>
    </source>
</evidence>
<comment type="caution">
    <text evidence="2">The sequence shown here is derived from an EMBL/GenBank/DDBJ whole genome shotgun (WGS) entry which is preliminary data.</text>
</comment>
<protein>
    <submittedName>
        <fullName evidence="2">Uncharacterized protein</fullName>
    </submittedName>
</protein>
<dbReference type="AlphaFoldDB" id="A0A2T7A6D2"/>
<gene>
    <name evidence="2" type="ORF">B9Z19DRAFT_965320</name>
</gene>
<accession>A0A2T7A6D2</accession>
<feature type="region of interest" description="Disordered" evidence="1">
    <location>
        <begin position="501"/>
        <end position="522"/>
    </location>
</feature>
<reference evidence="2 3" key="1">
    <citation type="submission" date="2017-04" db="EMBL/GenBank/DDBJ databases">
        <title>Draft genome sequence of Tuber borchii Vittad., a whitish edible truffle.</title>
        <authorList>
            <consortium name="DOE Joint Genome Institute"/>
            <person name="Murat C."/>
            <person name="Kuo A."/>
            <person name="Barry K.W."/>
            <person name="Clum A."/>
            <person name="Dockter R.B."/>
            <person name="Fauchery L."/>
            <person name="Iotti M."/>
            <person name="Kohler A."/>
            <person name="Labutti K."/>
            <person name="Lindquist E.A."/>
            <person name="Lipzen A."/>
            <person name="Ohm R.A."/>
            <person name="Wang M."/>
            <person name="Grigoriev I.V."/>
            <person name="Zambonelli A."/>
            <person name="Martin F.M."/>
        </authorList>
    </citation>
    <scope>NUCLEOTIDE SEQUENCE [LARGE SCALE GENOMIC DNA]</scope>
    <source>
        <strain evidence="2 3">Tbo3840</strain>
    </source>
</reference>
<keyword evidence="3" id="KW-1185">Reference proteome</keyword>